<name>A0ABY4CCC2_9BACT</name>
<evidence type="ECO:0000313" key="2">
    <source>
        <dbReference type="Proteomes" id="UP000830116"/>
    </source>
</evidence>
<accession>A0ABY4CCC2</accession>
<organism evidence="1 2">
    <name type="scientific">Bdellovibrio reynosensis</name>
    <dbReference type="NCBI Taxonomy" id="2835041"/>
    <lineage>
        <taxon>Bacteria</taxon>
        <taxon>Pseudomonadati</taxon>
        <taxon>Bdellovibrionota</taxon>
        <taxon>Bdellovibrionia</taxon>
        <taxon>Bdellovibrionales</taxon>
        <taxon>Pseudobdellovibrionaceae</taxon>
        <taxon>Bdellovibrio</taxon>
    </lineage>
</organism>
<evidence type="ECO:0000313" key="1">
    <source>
        <dbReference type="EMBL" id="UOF01532.1"/>
    </source>
</evidence>
<sequence length="73" mass="8540">MTQAMQKIQDQFEVQKERCLSCAYCWKELPKVFKSHPVHTYAYVHNQPKTDLEKNLCQKVLETCPAQAIVKIT</sequence>
<dbReference type="RefSeq" id="WP_243537972.1">
    <property type="nucleotide sequence ID" value="NZ_CP093442.1"/>
</dbReference>
<dbReference type="Gene3D" id="3.30.70.20">
    <property type="match status" value="1"/>
</dbReference>
<protein>
    <submittedName>
        <fullName evidence="1">Ferredoxin</fullName>
    </submittedName>
</protein>
<proteinExistence type="predicted"/>
<dbReference type="Pfam" id="PF13370">
    <property type="entry name" value="Fer4_13"/>
    <property type="match status" value="1"/>
</dbReference>
<dbReference type="Proteomes" id="UP000830116">
    <property type="component" value="Chromosome"/>
</dbReference>
<dbReference type="EMBL" id="CP093442">
    <property type="protein sequence ID" value="UOF01532.1"/>
    <property type="molecule type" value="Genomic_DNA"/>
</dbReference>
<reference evidence="1" key="1">
    <citation type="submission" date="2022-03" db="EMBL/GenBank/DDBJ databases">
        <title>Genome Identification and Characterization of new species Bdellovibrio reynosense LBG001 sp. nov. from a Mexico soil sample.</title>
        <authorList>
            <person name="Camilli A."/>
            <person name="Ajao Y."/>
            <person name="Guo X."/>
        </authorList>
    </citation>
    <scope>NUCLEOTIDE SEQUENCE</scope>
    <source>
        <strain evidence="1">LBG001</strain>
    </source>
</reference>
<gene>
    <name evidence="1" type="ORF">MNR06_01010</name>
</gene>
<keyword evidence="2" id="KW-1185">Reference proteome</keyword>
<dbReference type="SUPFAM" id="SSF54862">
    <property type="entry name" value="4Fe-4S ferredoxins"/>
    <property type="match status" value="1"/>
</dbReference>